<dbReference type="Pfam" id="PF01697">
    <property type="entry name" value="Glyco_transf_92"/>
    <property type="match status" value="1"/>
</dbReference>
<dbReference type="WBParaSite" id="EVEC_0001355001-mRNA-1">
    <property type="protein sequence ID" value="EVEC_0001355001-mRNA-1"/>
    <property type="gene ID" value="EVEC_0001355001"/>
</dbReference>
<reference evidence="9" key="1">
    <citation type="submission" date="2017-02" db="UniProtKB">
        <authorList>
            <consortium name="WormBaseParasite"/>
        </authorList>
    </citation>
    <scope>IDENTIFICATION</scope>
</reference>
<keyword evidence="8" id="KW-1185">Reference proteome</keyword>
<accession>A0A0N4VR85</accession>
<evidence type="ECO:0000313" key="7">
    <source>
        <dbReference type="EMBL" id="VDD97930.1"/>
    </source>
</evidence>
<evidence type="ECO:0000256" key="3">
    <source>
        <dbReference type="ARBA" id="ARBA00022676"/>
    </source>
</evidence>
<dbReference type="GO" id="GO:0016020">
    <property type="term" value="C:membrane"/>
    <property type="evidence" value="ECO:0007669"/>
    <property type="project" value="UniProtKB-SubCell"/>
</dbReference>
<keyword evidence="4 6" id="KW-0808">Transferase</keyword>
<comment type="similarity">
    <text evidence="2 6">Belongs to the glycosyltransferase 92 family.</text>
</comment>
<keyword evidence="3 6" id="KW-0328">Glycosyltransferase</keyword>
<name>A0A0N4VR85_ENTVE</name>
<proteinExistence type="inferred from homology"/>
<evidence type="ECO:0000256" key="2">
    <source>
        <dbReference type="ARBA" id="ARBA00007647"/>
    </source>
</evidence>
<sequence>MTKCDYFPNLTLHTEEKQMKELPIILQLFETCPSGWMPKCLYSGQYGTVKLPQSMDIQLYLQGKKKFSVSRKETPSEKKFVRLIDSRVPKEGEKKHKLGVCVFPVVLMAEWTILARFFEGWIEHGATKFYLPIQSISREFDGMLRMYERDPSIDIERIDWSILPYDGTSFEEDPNAQVMRAEVR</sequence>
<dbReference type="OrthoDB" id="2526284at2759"/>
<dbReference type="Proteomes" id="UP000274131">
    <property type="component" value="Unassembled WGS sequence"/>
</dbReference>
<dbReference type="EC" id="2.4.1.-" evidence="6"/>
<protein>
    <recommendedName>
        <fullName evidence="6">Glycosyltransferase family 92 protein</fullName>
        <ecNumber evidence="6">2.4.1.-</ecNumber>
    </recommendedName>
</protein>
<evidence type="ECO:0000256" key="1">
    <source>
        <dbReference type="ARBA" id="ARBA00004167"/>
    </source>
</evidence>
<dbReference type="GO" id="GO:0016757">
    <property type="term" value="F:glycosyltransferase activity"/>
    <property type="evidence" value="ECO:0007669"/>
    <property type="project" value="UniProtKB-UniRule"/>
</dbReference>
<gene>
    <name evidence="7" type="ORF">EVEC_LOCUS12681</name>
</gene>
<organism evidence="9">
    <name type="scientific">Enterobius vermicularis</name>
    <name type="common">Human pinworm</name>
    <dbReference type="NCBI Taxonomy" id="51028"/>
    <lineage>
        <taxon>Eukaryota</taxon>
        <taxon>Metazoa</taxon>
        <taxon>Ecdysozoa</taxon>
        <taxon>Nematoda</taxon>
        <taxon>Chromadorea</taxon>
        <taxon>Rhabditida</taxon>
        <taxon>Spirurina</taxon>
        <taxon>Oxyuridomorpha</taxon>
        <taxon>Oxyuroidea</taxon>
        <taxon>Oxyuridae</taxon>
        <taxon>Enterobius</taxon>
    </lineage>
</organism>
<reference evidence="7 8" key="2">
    <citation type="submission" date="2018-10" db="EMBL/GenBank/DDBJ databases">
        <authorList>
            <consortium name="Pathogen Informatics"/>
        </authorList>
    </citation>
    <scope>NUCLEOTIDE SEQUENCE [LARGE SCALE GENOMIC DNA]</scope>
</reference>
<dbReference type="EMBL" id="UXUI01015948">
    <property type="protein sequence ID" value="VDD97930.1"/>
    <property type="molecule type" value="Genomic_DNA"/>
</dbReference>
<evidence type="ECO:0000256" key="6">
    <source>
        <dbReference type="RuleBase" id="RU366017"/>
    </source>
</evidence>
<keyword evidence="5" id="KW-0472">Membrane</keyword>
<evidence type="ECO:0000256" key="5">
    <source>
        <dbReference type="ARBA" id="ARBA00023136"/>
    </source>
</evidence>
<dbReference type="InterPro" id="IPR008166">
    <property type="entry name" value="Glyco_transf_92"/>
</dbReference>
<comment type="subcellular location">
    <subcellularLocation>
        <location evidence="1">Membrane</location>
        <topology evidence="1">Single-pass membrane protein</topology>
    </subcellularLocation>
</comment>
<evidence type="ECO:0000313" key="8">
    <source>
        <dbReference type="Proteomes" id="UP000274131"/>
    </source>
</evidence>
<evidence type="ECO:0000256" key="4">
    <source>
        <dbReference type="ARBA" id="ARBA00022679"/>
    </source>
</evidence>
<dbReference type="AlphaFoldDB" id="A0A0N4VR85"/>
<evidence type="ECO:0000313" key="9">
    <source>
        <dbReference type="WBParaSite" id="EVEC_0001355001-mRNA-1"/>
    </source>
</evidence>